<reference evidence="1 2" key="1">
    <citation type="submission" date="2019-11" db="EMBL/GenBank/DDBJ databases">
        <title>Acidiferrimicrobium australis gen. nov., sp. nov., an acidophilic and obligately heterotrophic, member of the Actinobacteria that catalyses dissimilatory oxido- reduction of iron isolated from metal-rich acidic water in Chile.</title>
        <authorList>
            <person name="Gonzalez D."/>
            <person name="Huber K."/>
            <person name="Hedrich S."/>
            <person name="Rojas-Villalobos C."/>
            <person name="Quatrini R."/>
            <person name="Dinamarca M.A."/>
            <person name="Schwarz A."/>
            <person name="Canales C."/>
            <person name="Nancucheo I."/>
        </authorList>
    </citation>
    <scope>NUCLEOTIDE SEQUENCE [LARGE SCALE GENOMIC DNA]</scope>
    <source>
        <strain evidence="1 2">USS-CCA1</strain>
    </source>
</reference>
<organism evidence="1 2">
    <name type="scientific">Acidiferrimicrobium australe</name>
    <dbReference type="NCBI Taxonomy" id="2664430"/>
    <lineage>
        <taxon>Bacteria</taxon>
        <taxon>Bacillati</taxon>
        <taxon>Actinomycetota</taxon>
        <taxon>Acidimicrobiia</taxon>
        <taxon>Acidimicrobiales</taxon>
        <taxon>Acidimicrobiaceae</taxon>
        <taxon>Acidiferrimicrobium</taxon>
    </lineage>
</organism>
<evidence type="ECO:0000313" key="1">
    <source>
        <dbReference type="EMBL" id="MST33161.1"/>
    </source>
</evidence>
<accession>A0ABW9QUY5</accession>
<protein>
    <submittedName>
        <fullName evidence="1">XRE family transcriptional regulator</fullName>
    </submittedName>
</protein>
<keyword evidence="2" id="KW-1185">Reference proteome</keyword>
<dbReference type="EMBL" id="WJHE01000502">
    <property type="protein sequence ID" value="MST33161.1"/>
    <property type="molecule type" value="Genomic_DNA"/>
</dbReference>
<dbReference type="Proteomes" id="UP000437736">
    <property type="component" value="Unassembled WGS sequence"/>
</dbReference>
<name>A0ABW9QUY5_9ACTN</name>
<comment type="caution">
    <text evidence="1">The sequence shown here is derived from an EMBL/GenBank/DDBJ whole genome shotgun (WGS) entry which is preliminary data.</text>
</comment>
<gene>
    <name evidence="1" type="ORF">GHK86_10570</name>
</gene>
<proteinExistence type="predicted"/>
<sequence>MARNQRLADAITQRGWDLRRFAADVGVDAKTAERWVTQGRLPHPRLRDRSAASLHVPAGVLWPDAAAPAVGIGELVALYPTRTDMAPATVRSLVAGAEEHIDVLAYAATWLWDAVPRFVDTLVHKLEGGCDVRICLGDPDSSAVALRGEEEGIGDALAARCRIALTYAAPLAKAQPSAVRRSDKILYASLLRFDDEVLVNTHLWGNPAACSPVLHLRRADDRGVAATALESFERVWAAAQPATA</sequence>
<evidence type="ECO:0000313" key="2">
    <source>
        <dbReference type="Proteomes" id="UP000437736"/>
    </source>
</evidence>